<dbReference type="InterPro" id="IPR035952">
    <property type="entry name" value="Rhomboid-like_sf"/>
</dbReference>
<feature type="transmembrane region" description="Helical" evidence="7">
    <location>
        <begin position="233"/>
        <end position="253"/>
    </location>
</feature>
<evidence type="ECO:0000256" key="5">
    <source>
        <dbReference type="ARBA" id="ARBA00022989"/>
    </source>
</evidence>
<organism evidence="10 11">
    <name type="scientific">Thalassolituus pacificus</name>
    <dbReference type="NCBI Taxonomy" id="2975440"/>
    <lineage>
        <taxon>Bacteria</taxon>
        <taxon>Pseudomonadati</taxon>
        <taxon>Pseudomonadota</taxon>
        <taxon>Gammaproteobacteria</taxon>
        <taxon>Oceanospirillales</taxon>
        <taxon>Oceanospirillaceae</taxon>
        <taxon>Thalassolituus</taxon>
    </lineage>
</organism>
<feature type="transmembrane region" description="Helical" evidence="7">
    <location>
        <begin position="259"/>
        <end position="278"/>
    </location>
</feature>
<evidence type="ECO:0000256" key="1">
    <source>
        <dbReference type="ARBA" id="ARBA00004141"/>
    </source>
</evidence>
<dbReference type="InterPro" id="IPR027392">
    <property type="entry name" value="TF_Znf"/>
</dbReference>
<reference evidence="10" key="2">
    <citation type="submission" date="2022-08" db="EMBL/GenBank/DDBJ databases">
        <authorList>
            <person name="Dong C."/>
        </authorList>
    </citation>
    <scope>NUCLEOTIDE SEQUENCE</scope>
    <source>
        <strain evidence="10">59MF3M-4</strain>
    </source>
</reference>
<proteinExistence type="inferred from homology"/>
<dbReference type="SUPFAM" id="SSF144091">
    <property type="entry name" value="Rhomboid-like"/>
    <property type="match status" value="1"/>
</dbReference>
<keyword evidence="11" id="KW-1185">Reference proteome</keyword>
<sequence length="361" mass="41090">MSNKYCPRCSNSLLTPMAYEGEEIDVCRKCGGMWFEKNELNSLLSAFDNGNDAVQFEEQLGKRLGQTDADCPQCNAKLHNYHLLEEFQVEVDVCHKCDGTWIDHDELEEVKHSPRLRDVLTSINQKTSWKTWLFQFLSQMPVEYNVKPHRTPIVTWALIIINSLIYFSYAFNEDMTMQVFELFASTPSDFAHGEHLWTPLTATFLHGSLMHLLGNMYFLWLTGDNLEDALGRWRFLGLYLICGLGASAFSIGMNWNSTIPSVGASGAIAGLFGMYMLWFRHASLTFMIVVWQKKLSAAWYFLIWLGLNLFGMAVGEGGIDYWAHVGGFIIGVVIALLLKNYVMERNPVIAMLAKPHAQLQR</sequence>
<feature type="domain" description="Peptidase S54 rhomboid" evidence="8">
    <location>
        <begin position="194"/>
        <end position="338"/>
    </location>
</feature>
<dbReference type="PANTHER" id="PTHR43731:SF14">
    <property type="entry name" value="PRESENILIN-ASSOCIATED RHOMBOID-LIKE PROTEIN, MITOCHONDRIAL"/>
    <property type="match status" value="1"/>
</dbReference>
<comment type="subcellular location">
    <subcellularLocation>
        <location evidence="1">Membrane</location>
        <topology evidence="1">Multi-pass membrane protein</topology>
    </subcellularLocation>
</comment>
<dbReference type="GO" id="GO:0004252">
    <property type="term" value="F:serine-type endopeptidase activity"/>
    <property type="evidence" value="ECO:0007669"/>
    <property type="project" value="InterPro"/>
</dbReference>
<evidence type="ECO:0000256" key="7">
    <source>
        <dbReference type="SAM" id="Phobius"/>
    </source>
</evidence>
<keyword evidence="5 7" id="KW-1133">Transmembrane helix</keyword>
<dbReference type="GO" id="GO:0016020">
    <property type="term" value="C:membrane"/>
    <property type="evidence" value="ECO:0007669"/>
    <property type="project" value="UniProtKB-SubCell"/>
</dbReference>
<dbReference type="Pfam" id="PF13453">
    <property type="entry name" value="Zn_ribbon_TFIIB"/>
    <property type="match status" value="2"/>
</dbReference>
<comment type="similarity">
    <text evidence="2">Belongs to the peptidase S54 family.</text>
</comment>
<evidence type="ECO:0000259" key="9">
    <source>
        <dbReference type="Pfam" id="PF13453"/>
    </source>
</evidence>
<evidence type="ECO:0000256" key="3">
    <source>
        <dbReference type="ARBA" id="ARBA00022692"/>
    </source>
</evidence>
<dbReference type="Gene3D" id="1.20.1540.10">
    <property type="entry name" value="Rhomboid-like"/>
    <property type="match status" value="1"/>
</dbReference>
<comment type="caution">
    <text evidence="10">The sequence shown here is derived from an EMBL/GenBank/DDBJ whole genome shotgun (WGS) entry which is preliminary data.</text>
</comment>
<dbReference type="AlphaFoldDB" id="A0A9X2WI24"/>
<accession>A0A9X2WI24</accession>
<evidence type="ECO:0000313" key="11">
    <source>
        <dbReference type="Proteomes" id="UP001147830"/>
    </source>
</evidence>
<dbReference type="EMBL" id="JAOANI010000028">
    <property type="protein sequence ID" value="MCT7360750.1"/>
    <property type="molecule type" value="Genomic_DNA"/>
</dbReference>
<evidence type="ECO:0000256" key="6">
    <source>
        <dbReference type="ARBA" id="ARBA00023136"/>
    </source>
</evidence>
<evidence type="ECO:0000259" key="8">
    <source>
        <dbReference type="Pfam" id="PF01694"/>
    </source>
</evidence>
<keyword evidence="10" id="KW-0645">Protease</keyword>
<keyword evidence="3 7" id="KW-0812">Transmembrane</keyword>
<dbReference type="Pfam" id="PF01694">
    <property type="entry name" value="Rhomboid"/>
    <property type="match status" value="1"/>
</dbReference>
<feature type="domain" description="Transcription factor zinc-finger" evidence="9">
    <location>
        <begin position="6"/>
        <end position="45"/>
    </location>
</feature>
<dbReference type="GO" id="GO:0006508">
    <property type="term" value="P:proteolysis"/>
    <property type="evidence" value="ECO:0007669"/>
    <property type="project" value="UniProtKB-KW"/>
</dbReference>
<keyword evidence="6 7" id="KW-0472">Membrane</keyword>
<feature type="transmembrane region" description="Helical" evidence="7">
    <location>
        <begin position="196"/>
        <end position="221"/>
    </location>
</feature>
<dbReference type="EC" id="3.4.21.105" evidence="10"/>
<dbReference type="InterPro" id="IPR050925">
    <property type="entry name" value="Rhomboid_protease_S54"/>
</dbReference>
<dbReference type="PANTHER" id="PTHR43731">
    <property type="entry name" value="RHOMBOID PROTEASE"/>
    <property type="match status" value="1"/>
</dbReference>
<dbReference type="Proteomes" id="UP001147830">
    <property type="component" value="Unassembled WGS sequence"/>
</dbReference>
<name>A0A9X2WI24_9GAMM</name>
<evidence type="ECO:0000256" key="2">
    <source>
        <dbReference type="ARBA" id="ARBA00009045"/>
    </source>
</evidence>
<keyword evidence="4 10" id="KW-0378">Hydrolase</keyword>
<feature type="transmembrane region" description="Helical" evidence="7">
    <location>
        <begin position="298"/>
        <end position="315"/>
    </location>
</feature>
<evidence type="ECO:0000313" key="10">
    <source>
        <dbReference type="EMBL" id="MCT7360750.1"/>
    </source>
</evidence>
<dbReference type="InterPro" id="IPR022764">
    <property type="entry name" value="Peptidase_S54_rhomboid_dom"/>
</dbReference>
<feature type="domain" description="Transcription factor zinc-finger" evidence="9">
    <location>
        <begin position="70"/>
        <end position="111"/>
    </location>
</feature>
<protein>
    <submittedName>
        <fullName evidence="10">Rhomboid family intramembrane serine protease</fullName>
        <ecNumber evidence="10">3.4.21.105</ecNumber>
    </submittedName>
</protein>
<feature type="transmembrane region" description="Helical" evidence="7">
    <location>
        <begin position="321"/>
        <end position="342"/>
    </location>
</feature>
<reference evidence="10" key="1">
    <citation type="journal article" date="2022" name="Front. Microbiol.">
        <title>Genome-based taxonomic rearrangement of Oceanobacter-related bacteria including the description of Thalassolituus hydrocarbonoclasticus sp. nov. and Thalassolituus pacificus sp. nov. and emended description of the genus Thalassolituus.</title>
        <authorList>
            <person name="Dong C."/>
            <person name="Wei L."/>
            <person name="Wang J."/>
            <person name="Lai Q."/>
            <person name="Huang Z."/>
            <person name="Shao Z."/>
        </authorList>
    </citation>
    <scope>NUCLEOTIDE SEQUENCE</scope>
    <source>
        <strain evidence="10">59MF3M-4</strain>
    </source>
</reference>
<feature type="transmembrane region" description="Helical" evidence="7">
    <location>
        <begin position="153"/>
        <end position="171"/>
    </location>
</feature>
<gene>
    <name evidence="10" type="ORF">NYR02_17150</name>
</gene>
<dbReference type="RefSeq" id="WP_260977573.1">
    <property type="nucleotide sequence ID" value="NZ_JAOANI010000028.1"/>
</dbReference>
<evidence type="ECO:0000256" key="4">
    <source>
        <dbReference type="ARBA" id="ARBA00022801"/>
    </source>
</evidence>